<dbReference type="EMBL" id="DXDD01000071">
    <property type="protein sequence ID" value="HIY60107.1"/>
    <property type="molecule type" value="Genomic_DNA"/>
</dbReference>
<dbReference type="Proteomes" id="UP000824007">
    <property type="component" value="Unassembled WGS sequence"/>
</dbReference>
<gene>
    <name evidence="2" type="ORF">H9831_05425</name>
</gene>
<feature type="transmembrane region" description="Helical" evidence="1">
    <location>
        <begin position="195"/>
        <end position="217"/>
    </location>
</feature>
<organism evidence="2 3">
    <name type="scientific">Candidatus Eisenbergiella pullistercoris</name>
    <dbReference type="NCBI Taxonomy" id="2838555"/>
    <lineage>
        <taxon>Bacteria</taxon>
        <taxon>Bacillati</taxon>
        <taxon>Bacillota</taxon>
        <taxon>Clostridia</taxon>
        <taxon>Lachnospirales</taxon>
        <taxon>Lachnospiraceae</taxon>
        <taxon>Eisenbergiella</taxon>
    </lineage>
</organism>
<keyword evidence="1" id="KW-1133">Transmembrane helix</keyword>
<comment type="caution">
    <text evidence="2">The sequence shown here is derived from an EMBL/GenBank/DDBJ whole genome shotgun (WGS) entry which is preliminary data.</text>
</comment>
<evidence type="ECO:0000313" key="2">
    <source>
        <dbReference type="EMBL" id="HIY60107.1"/>
    </source>
</evidence>
<feature type="transmembrane region" description="Helical" evidence="1">
    <location>
        <begin position="104"/>
        <end position="130"/>
    </location>
</feature>
<dbReference type="AlphaFoldDB" id="A0A9D1YRZ5"/>
<proteinExistence type="predicted"/>
<name>A0A9D1YRZ5_9FIRM</name>
<keyword evidence="1" id="KW-0812">Transmembrane</keyword>
<protein>
    <submittedName>
        <fullName evidence="2">Uncharacterized protein</fullName>
    </submittedName>
</protein>
<feature type="transmembrane region" description="Helical" evidence="1">
    <location>
        <begin position="12"/>
        <end position="35"/>
    </location>
</feature>
<accession>A0A9D1YRZ5</accession>
<evidence type="ECO:0000256" key="1">
    <source>
        <dbReference type="SAM" id="Phobius"/>
    </source>
</evidence>
<feature type="transmembrane region" description="Helical" evidence="1">
    <location>
        <begin position="247"/>
        <end position="270"/>
    </location>
</feature>
<feature type="transmembrane region" description="Helical" evidence="1">
    <location>
        <begin position="161"/>
        <end position="183"/>
    </location>
</feature>
<sequence length="277" mass="31093">MLSRLIRHEWKETWRIPVVSFLIILILTLVCFFLFRQMEPPADPDAINVGAFVTMMLYCMAVSIISTVLILYIAVRFYRNLYTDEGYLMHTLPVTPGQLLLSKLLVGALWMFVMSLLAFWAICCILLFGLPAMVNVDMTLLGPAVMELFPMLFGMKPLPFLLFYVLLSLVSSFSSVLTAYAAISLGQLFAKHKVMASILCYIGFTMLIQIVTTILMIPSLTRLILSEAMLEATDTIPAVFGAYMREVLFISMAGSLICAVVSYLLSGYIMKKQLNLD</sequence>
<reference evidence="2" key="1">
    <citation type="journal article" date="2021" name="PeerJ">
        <title>Extensive microbial diversity within the chicken gut microbiome revealed by metagenomics and culture.</title>
        <authorList>
            <person name="Gilroy R."/>
            <person name="Ravi A."/>
            <person name="Getino M."/>
            <person name="Pursley I."/>
            <person name="Horton D.L."/>
            <person name="Alikhan N.F."/>
            <person name="Baker D."/>
            <person name="Gharbi K."/>
            <person name="Hall N."/>
            <person name="Watson M."/>
            <person name="Adriaenssens E.M."/>
            <person name="Foster-Nyarko E."/>
            <person name="Jarju S."/>
            <person name="Secka A."/>
            <person name="Antonio M."/>
            <person name="Oren A."/>
            <person name="Chaudhuri R.R."/>
            <person name="La Ragione R."/>
            <person name="Hildebrand F."/>
            <person name="Pallen M.J."/>
        </authorList>
    </citation>
    <scope>NUCLEOTIDE SEQUENCE</scope>
    <source>
        <strain evidence="2">ChiSxjej3B15-24422</strain>
    </source>
</reference>
<keyword evidence="1" id="KW-0472">Membrane</keyword>
<reference evidence="2" key="2">
    <citation type="submission" date="2021-04" db="EMBL/GenBank/DDBJ databases">
        <authorList>
            <person name="Gilroy R."/>
        </authorList>
    </citation>
    <scope>NUCLEOTIDE SEQUENCE</scope>
    <source>
        <strain evidence="2">ChiSxjej3B15-24422</strain>
    </source>
</reference>
<evidence type="ECO:0000313" key="3">
    <source>
        <dbReference type="Proteomes" id="UP000824007"/>
    </source>
</evidence>
<feature type="transmembrane region" description="Helical" evidence="1">
    <location>
        <begin position="55"/>
        <end position="75"/>
    </location>
</feature>